<keyword evidence="3 6" id="KW-1133">Transmembrane helix</keyword>
<protein>
    <submittedName>
        <fullName evidence="8">DUF300-domain-containing protein</fullName>
    </submittedName>
</protein>
<evidence type="ECO:0000256" key="6">
    <source>
        <dbReference type="SAM" id="Phobius"/>
    </source>
</evidence>
<evidence type="ECO:0000313" key="9">
    <source>
        <dbReference type="Proteomes" id="UP000281549"/>
    </source>
</evidence>
<feature type="transmembrane region" description="Helical" evidence="6">
    <location>
        <begin position="41"/>
        <end position="59"/>
    </location>
</feature>
<keyword evidence="4 6" id="KW-0472">Membrane</keyword>
<evidence type="ECO:0000256" key="1">
    <source>
        <dbReference type="ARBA" id="ARBA00004141"/>
    </source>
</evidence>
<feature type="compositionally biased region" description="Polar residues" evidence="5">
    <location>
        <begin position="459"/>
        <end position="473"/>
    </location>
</feature>
<dbReference type="SMART" id="SM01417">
    <property type="entry name" value="Solute_trans_a"/>
    <property type="match status" value="1"/>
</dbReference>
<feature type="signal peptide" evidence="7">
    <location>
        <begin position="1"/>
        <end position="15"/>
    </location>
</feature>
<feature type="transmembrane region" description="Helical" evidence="6">
    <location>
        <begin position="174"/>
        <end position="194"/>
    </location>
</feature>
<gene>
    <name evidence="8" type="ORF">ROZALSC1DRAFT_31095</name>
</gene>
<feature type="transmembrane region" description="Helical" evidence="6">
    <location>
        <begin position="114"/>
        <end position="131"/>
    </location>
</feature>
<feature type="transmembrane region" description="Helical" evidence="6">
    <location>
        <begin position="206"/>
        <end position="230"/>
    </location>
</feature>
<evidence type="ECO:0000256" key="4">
    <source>
        <dbReference type="ARBA" id="ARBA00023136"/>
    </source>
</evidence>
<keyword evidence="7" id="KW-0732">Signal</keyword>
<feature type="region of interest" description="Disordered" evidence="5">
    <location>
        <begin position="436"/>
        <end position="473"/>
    </location>
</feature>
<dbReference type="Proteomes" id="UP000281549">
    <property type="component" value="Unassembled WGS sequence"/>
</dbReference>
<name>A0A4V1IZ73_ROZAC</name>
<dbReference type="PANTHER" id="PTHR23423">
    <property type="entry name" value="ORGANIC SOLUTE TRANSPORTER-RELATED"/>
    <property type="match status" value="1"/>
</dbReference>
<dbReference type="InterPro" id="IPR005178">
    <property type="entry name" value="Ostalpha/TMEM184C"/>
</dbReference>
<feature type="transmembrane region" description="Helical" evidence="6">
    <location>
        <begin position="80"/>
        <end position="102"/>
    </location>
</feature>
<evidence type="ECO:0000256" key="7">
    <source>
        <dbReference type="SAM" id="SignalP"/>
    </source>
</evidence>
<feature type="compositionally biased region" description="Basic and acidic residues" evidence="5">
    <location>
        <begin position="445"/>
        <end position="458"/>
    </location>
</feature>
<proteinExistence type="predicted"/>
<dbReference type="Pfam" id="PF03619">
    <property type="entry name" value="Solute_trans_a"/>
    <property type="match status" value="1"/>
</dbReference>
<evidence type="ECO:0000256" key="3">
    <source>
        <dbReference type="ARBA" id="ARBA00022989"/>
    </source>
</evidence>
<evidence type="ECO:0000313" key="8">
    <source>
        <dbReference type="EMBL" id="RKP17059.1"/>
    </source>
</evidence>
<keyword evidence="2 6" id="KW-0812">Transmembrane</keyword>
<dbReference type="GO" id="GO:0016020">
    <property type="term" value="C:membrane"/>
    <property type="evidence" value="ECO:0007669"/>
    <property type="project" value="UniProtKB-SubCell"/>
</dbReference>
<dbReference type="AlphaFoldDB" id="A0A4V1IZ73"/>
<evidence type="ECO:0000256" key="5">
    <source>
        <dbReference type="SAM" id="MobiDB-lite"/>
    </source>
</evidence>
<feature type="transmembrane region" description="Helical" evidence="6">
    <location>
        <begin position="250"/>
        <end position="271"/>
    </location>
</feature>
<sequence>MTIFLLLLWITLSTAESTDEICEEFKEFHYKPITSLQDIELHHVAWFTAAIFTIAAIAMTSKLIKEHISFYYKPQYQRHIIRILLMVPIYAICSFLSLIFFQKSVYFDVTKNCYEAFVIYEFFMLLLNYLGNEEETQLLTMTGKPVMHYPFPFGCYKFDPTKPSFFLLCKRMTLQYVVIHPLTTLAAVLLEYTGTLCPDSMSYKHGMFWVTFIEFISVSVAMYGLVLFYVVVSDDLRPFQPIPKFLAVKFVIFFSFWQSVLLSMAVSFGFIKETEWYTTTNLVTSMQSYLICFEMLLAALMHNKAFGAESFIPASKVKMPFYIGLKDALAIKDYVEEIQDVVKTNNEGGRFDFLSVKKAPILHDESEEDVPYQKHSRALSGDKVDHKKKKFNIKSKYNKLETDEIKALTIDEQIKMEKVVTEKTTKFSKYVSLKNSNEDDEDDLKDMNIKREQSEDQGHNISYSFVPTTDDIQ</sequence>
<accession>A0A4V1IZ73</accession>
<organism evidence="8 9">
    <name type="scientific">Rozella allomycis (strain CSF55)</name>
    <dbReference type="NCBI Taxonomy" id="988480"/>
    <lineage>
        <taxon>Eukaryota</taxon>
        <taxon>Fungi</taxon>
        <taxon>Fungi incertae sedis</taxon>
        <taxon>Cryptomycota</taxon>
        <taxon>Cryptomycota incertae sedis</taxon>
        <taxon>Rozella</taxon>
    </lineage>
</organism>
<dbReference type="EMBL" id="ML006051">
    <property type="protein sequence ID" value="RKP17059.1"/>
    <property type="molecule type" value="Genomic_DNA"/>
</dbReference>
<comment type="subcellular location">
    <subcellularLocation>
        <location evidence="1">Membrane</location>
        <topology evidence="1">Multi-pass membrane protein</topology>
    </subcellularLocation>
</comment>
<feature type="chain" id="PRO_5020978133" evidence="7">
    <location>
        <begin position="16"/>
        <end position="473"/>
    </location>
</feature>
<reference evidence="9" key="1">
    <citation type="journal article" date="2018" name="Nat. Microbiol.">
        <title>Leveraging single-cell genomics to expand the fungal tree of life.</title>
        <authorList>
            <person name="Ahrendt S.R."/>
            <person name="Quandt C.A."/>
            <person name="Ciobanu D."/>
            <person name="Clum A."/>
            <person name="Salamov A."/>
            <person name="Andreopoulos B."/>
            <person name="Cheng J.F."/>
            <person name="Woyke T."/>
            <person name="Pelin A."/>
            <person name="Henrissat B."/>
            <person name="Reynolds N.K."/>
            <person name="Benny G.L."/>
            <person name="Smith M.E."/>
            <person name="James T.Y."/>
            <person name="Grigoriev I.V."/>
        </authorList>
    </citation>
    <scope>NUCLEOTIDE SEQUENCE [LARGE SCALE GENOMIC DNA]</scope>
    <source>
        <strain evidence="9">CSF55</strain>
    </source>
</reference>
<evidence type="ECO:0000256" key="2">
    <source>
        <dbReference type="ARBA" id="ARBA00022692"/>
    </source>
</evidence>